<dbReference type="KEGG" id="sapp:SAC06_03825"/>
<dbReference type="Pfam" id="PF13414">
    <property type="entry name" value="TPR_11"/>
    <property type="match status" value="1"/>
</dbReference>
<dbReference type="SMART" id="SM00028">
    <property type="entry name" value="TPR"/>
    <property type="match status" value="2"/>
</dbReference>
<gene>
    <name evidence="4" type="ORF">SAC06_03825</name>
</gene>
<dbReference type="InterPro" id="IPR019734">
    <property type="entry name" value="TPR_rpt"/>
</dbReference>
<feature type="compositionally biased region" description="Acidic residues" evidence="2">
    <location>
        <begin position="80"/>
        <end position="95"/>
    </location>
</feature>
<dbReference type="Gene3D" id="1.25.40.10">
    <property type="entry name" value="Tetratricopeptide repeat domain"/>
    <property type="match status" value="1"/>
</dbReference>
<keyword evidence="3" id="KW-1133">Transmembrane helix</keyword>
<feature type="region of interest" description="Disordered" evidence="2">
    <location>
        <begin position="52"/>
        <end position="95"/>
    </location>
</feature>
<name>A0AAU7V9J3_9ACTO</name>
<reference evidence="4" key="1">
    <citation type="submission" date="2023-11" db="EMBL/GenBank/DDBJ databases">
        <title>Scrofimicrobium hongkongense sp. nov., isolated from a patient with peritonitis.</title>
        <authorList>
            <person name="Lao H.Y."/>
            <person name="Wong A.Y.P."/>
            <person name="Ng T.L."/>
            <person name="Wong R.Y.L."/>
            <person name="Yau M.C.Y."/>
            <person name="Lam J.Y.W."/>
            <person name="Siu G.K.H."/>
        </authorList>
    </citation>
    <scope>NUCLEOTIDE SEQUENCE</scope>
    <source>
        <strain evidence="4">R131</strain>
    </source>
</reference>
<feature type="repeat" description="TPR" evidence="1">
    <location>
        <begin position="188"/>
        <end position="221"/>
    </location>
</feature>
<keyword evidence="1" id="KW-0802">TPR repeat</keyword>
<evidence type="ECO:0000313" key="4">
    <source>
        <dbReference type="EMBL" id="XBW08696.1"/>
    </source>
</evidence>
<dbReference type="RefSeq" id="WP_350258896.1">
    <property type="nucleotide sequence ID" value="NZ_CP138335.1"/>
</dbReference>
<dbReference type="AlphaFoldDB" id="A0AAU7V9J3"/>
<organism evidence="4">
    <name type="scientific">Scrofimicrobium appendicitidis</name>
    <dbReference type="NCBI Taxonomy" id="3079930"/>
    <lineage>
        <taxon>Bacteria</taxon>
        <taxon>Bacillati</taxon>
        <taxon>Actinomycetota</taxon>
        <taxon>Actinomycetes</taxon>
        <taxon>Actinomycetales</taxon>
        <taxon>Actinomycetaceae</taxon>
        <taxon>Scrofimicrobium</taxon>
    </lineage>
</organism>
<evidence type="ECO:0000256" key="1">
    <source>
        <dbReference type="PROSITE-ProRule" id="PRU00339"/>
    </source>
</evidence>
<dbReference type="PROSITE" id="PS50005">
    <property type="entry name" value="TPR"/>
    <property type="match status" value="1"/>
</dbReference>
<accession>A0AAU7V9J3</accession>
<proteinExistence type="predicted"/>
<protein>
    <submittedName>
        <fullName evidence="4">Tetratricopeptide repeat protein</fullName>
    </submittedName>
</protein>
<dbReference type="EMBL" id="CP138335">
    <property type="protein sequence ID" value="XBW08696.1"/>
    <property type="molecule type" value="Genomic_DNA"/>
</dbReference>
<keyword evidence="3" id="KW-0812">Transmembrane</keyword>
<dbReference type="SUPFAM" id="SSF48452">
    <property type="entry name" value="TPR-like"/>
    <property type="match status" value="1"/>
</dbReference>
<evidence type="ECO:0000256" key="3">
    <source>
        <dbReference type="SAM" id="Phobius"/>
    </source>
</evidence>
<dbReference type="InterPro" id="IPR011990">
    <property type="entry name" value="TPR-like_helical_dom_sf"/>
</dbReference>
<feature type="transmembrane region" description="Helical" evidence="3">
    <location>
        <begin position="129"/>
        <end position="147"/>
    </location>
</feature>
<sequence>MGTDPTENKAAILEFLAYAPPEVKAWAQRQVEILEGTGPDAVPPTADEVVEAELAPVGSPDLELSAPDSTNPDSAHSEPDVEDGIEDEPEDFYNDMEGEDDLLHRRPKAAVPAAVRPASSHRFPAAAKFALGLVLVVGVGFGVWFGGRPSGTEEQLPTMGASQGVTEEEAAARATELEALIAASPDDVDARLELGVIYFNQAKVNEASEQWLAVTELDPENITAWYNLGFAYLSDPDQADRAQEAWQKVIDIDPDSDLAQTISMHMDSVID</sequence>
<keyword evidence="3" id="KW-0472">Membrane</keyword>
<evidence type="ECO:0000256" key="2">
    <source>
        <dbReference type="SAM" id="MobiDB-lite"/>
    </source>
</evidence>